<dbReference type="EMBL" id="CM001441">
    <property type="protein sequence ID" value="EHQ90400.1"/>
    <property type="molecule type" value="Genomic_DNA"/>
</dbReference>
<dbReference type="Proteomes" id="UP000005104">
    <property type="component" value="Chromosome"/>
</dbReference>
<accession>H5Y5F0</accession>
<keyword evidence="2" id="KW-1185">Reference proteome</keyword>
<evidence type="ECO:0000313" key="1">
    <source>
        <dbReference type="EMBL" id="EHQ90400.1"/>
    </source>
</evidence>
<protein>
    <submittedName>
        <fullName evidence="1">Uncharacterized protein</fullName>
    </submittedName>
</protein>
<proteinExistence type="predicted"/>
<sequence length="84" mass="9339">MELSKVNGKYQGYAKGRLIEGKEVVLMSKSNIDNFKAEAIKEAAAIKAEAIKEATRIKAEAIKWHLAKEVGVVDEAFWEGLVFE</sequence>
<organism evidence="1 2">
    <name type="scientific">Desulfosporosinus youngiae DSM 17734</name>
    <dbReference type="NCBI Taxonomy" id="768710"/>
    <lineage>
        <taxon>Bacteria</taxon>
        <taxon>Bacillati</taxon>
        <taxon>Bacillota</taxon>
        <taxon>Clostridia</taxon>
        <taxon>Eubacteriales</taxon>
        <taxon>Desulfitobacteriaceae</taxon>
        <taxon>Desulfosporosinus</taxon>
    </lineage>
</organism>
<gene>
    <name evidence="1" type="ORF">DesyoDRAFT_3375</name>
</gene>
<name>H5Y5F0_9FIRM</name>
<dbReference type="AlphaFoldDB" id="H5Y5F0"/>
<reference evidence="1 2" key="1">
    <citation type="submission" date="2011-11" db="EMBL/GenBank/DDBJ databases">
        <title>The Noncontiguous Finished genome of Desulfosporosinus youngiae DSM 17734.</title>
        <authorList>
            <consortium name="US DOE Joint Genome Institute (JGI-PGF)"/>
            <person name="Lucas S."/>
            <person name="Han J."/>
            <person name="Lapidus A."/>
            <person name="Cheng J.-F."/>
            <person name="Goodwin L."/>
            <person name="Pitluck S."/>
            <person name="Peters L."/>
            <person name="Ovchinnikova G."/>
            <person name="Lu M."/>
            <person name="Land M.L."/>
            <person name="Hauser L."/>
            <person name="Pester M."/>
            <person name="Spring S."/>
            <person name="Ollivier B."/>
            <person name="Rattei T."/>
            <person name="Klenk H.-P."/>
            <person name="Wagner M."/>
            <person name="Loy A."/>
            <person name="Woyke T.J."/>
        </authorList>
    </citation>
    <scope>NUCLEOTIDE SEQUENCE [LARGE SCALE GENOMIC DNA]</scope>
    <source>
        <strain evidence="1 2">DSM 17734</strain>
    </source>
</reference>
<evidence type="ECO:0000313" key="2">
    <source>
        <dbReference type="Proteomes" id="UP000005104"/>
    </source>
</evidence>
<dbReference type="HOGENOM" id="CLU_2522223_0_0_9"/>